<proteinExistence type="predicted"/>
<gene>
    <name evidence="1" type="ORF">ADICYQ_2696</name>
</gene>
<evidence type="ECO:0000313" key="2">
    <source>
        <dbReference type="Proteomes" id="UP000014974"/>
    </source>
</evidence>
<reference evidence="1 2" key="1">
    <citation type="journal article" date="2013" name="Genome Announc.">
        <title>Draft Genome Sequence of Cyclobacterium qasimii Strain M12-11BT, Isolated from Arctic Marine Sediment.</title>
        <authorList>
            <person name="Shivaji S."/>
            <person name="Ara S."/>
            <person name="Singh A."/>
            <person name="Kumar Pinnaka A."/>
        </authorList>
    </citation>
    <scope>NUCLEOTIDE SEQUENCE [LARGE SCALE GENOMIC DNA]</scope>
    <source>
        <strain evidence="1 2">M12-11B</strain>
    </source>
</reference>
<protein>
    <submittedName>
        <fullName evidence="1">Uncharacterized protein</fullName>
    </submittedName>
</protein>
<evidence type="ECO:0000313" key="1">
    <source>
        <dbReference type="EMBL" id="EPR68226.1"/>
    </source>
</evidence>
<dbReference type="AlphaFoldDB" id="S7VE09"/>
<comment type="caution">
    <text evidence="1">The sequence shown here is derived from an EMBL/GenBank/DDBJ whole genome shotgun (WGS) entry which is preliminary data.</text>
</comment>
<accession>S7VE09</accession>
<dbReference type="EMBL" id="ATNM01000107">
    <property type="protein sequence ID" value="EPR68226.1"/>
    <property type="molecule type" value="Genomic_DNA"/>
</dbReference>
<dbReference type="Proteomes" id="UP000014974">
    <property type="component" value="Unassembled WGS sequence"/>
</dbReference>
<name>S7VE09_9BACT</name>
<organism evidence="1 2">
    <name type="scientific">Cyclobacterium qasimii M12-11B</name>
    <dbReference type="NCBI Taxonomy" id="641524"/>
    <lineage>
        <taxon>Bacteria</taxon>
        <taxon>Pseudomonadati</taxon>
        <taxon>Bacteroidota</taxon>
        <taxon>Cytophagia</taxon>
        <taxon>Cytophagales</taxon>
        <taxon>Cyclobacteriaceae</taxon>
        <taxon>Cyclobacterium</taxon>
    </lineage>
</organism>
<sequence>MPDLIKPPFRLLYEVNPIDFYLKVEKVLLPMITSQLPFYFNSGVSFASFTIYRGQLLHLKVCKNGLNHLY</sequence>